<dbReference type="Gene3D" id="1.10.340.30">
    <property type="entry name" value="Hypothetical protein, domain 2"/>
    <property type="match status" value="1"/>
</dbReference>
<dbReference type="FunFam" id="1.10.340.30:FF:000001">
    <property type="entry name" value="Endonuclease III"/>
    <property type="match status" value="1"/>
</dbReference>
<dbReference type="SMART" id="SM00478">
    <property type="entry name" value="ENDO3c"/>
    <property type="match status" value="1"/>
</dbReference>
<evidence type="ECO:0000256" key="7">
    <source>
        <dbReference type="ARBA" id="ARBA00023014"/>
    </source>
</evidence>
<dbReference type="RefSeq" id="WP_281282302.1">
    <property type="nucleotide sequence ID" value="NZ_BJUX01000013.1"/>
</dbReference>
<comment type="cofactor">
    <cofactor evidence="10">
        <name>[4Fe-4S] cluster</name>
        <dbReference type="ChEBI" id="CHEBI:49883"/>
    </cofactor>
    <text evidence="10">Binds 1 [4Fe-4S] cluster.</text>
</comment>
<comment type="caution">
    <text evidence="10">Lacks conserved residue(s) required for the propagation of feature annotation.</text>
</comment>
<evidence type="ECO:0000256" key="5">
    <source>
        <dbReference type="ARBA" id="ARBA00022801"/>
    </source>
</evidence>
<dbReference type="InterPro" id="IPR023170">
    <property type="entry name" value="HhH_base_excis_C"/>
</dbReference>
<dbReference type="NCBIfam" id="TIGR01083">
    <property type="entry name" value="nth"/>
    <property type="match status" value="1"/>
</dbReference>
<keyword evidence="8 10" id="KW-0234">DNA repair</keyword>
<dbReference type="EC" id="4.2.99.18" evidence="10"/>
<keyword evidence="9 10" id="KW-0326">Glycosidase</keyword>
<dbReference type="SUPFAM" id="SSF48150">
    <property type="entry name" value="DNA-glycosylase"/>
    <property type="match status" value="1"/>
</dbReference>
<evidence type="ECO:0000313" key="13">
    <source>
        <dbReference type="EMBL" id="SEL81249.1"/>
    </source>
</evidence>
<keyword evidence="4 10" id="KW-0227">DNA damage</keyword>
<dbReference type="InterPro" id="IPR000445">
    <property type="entry name" value="HhH_motif"/>
</dbReference>
<keyword evidence="13" id="KW-0540">Nuclease</keyword>
<dbReference type="STRING" id="426703.SAMN04488100_11149"/>
<dbReference type="GO" id="GO:0019104">
    <property type="term" value="F:DNA N-glycosylase activity"/>
    <property type="evidence" value="ECO:0007669"/>
    <property type="project" value="UniProtKB-UniRule"/>
</dbReference>
<dbReference type="Proteomes" id="UP000321425">
    <property type="component" value="Unassembled WGS sequence"/>
</dbReference>
<reference evidence="12 15" key="2">
    <citation type="submission" date="2019-07" db="EMBL/GenBank/DDBJ databases">
        <title>Whole genome shotgun sequence of Alkalibacterium putridalgicola NBRC 103243.</title>
        <authorList>
            <person name="Hosoyama A."/>
            <person name="Uohara A."/>
            <person name="Ohji S."/>
            <person name="Ichikawa N."/>
        </authorList>
    </citation>
    <scope>NUCLEOTIDE SEQUENCE [LARGE SCALE GENOMIC DNA]</scope>
    <source>
        <strain evidence="12 15">NBRC 103243</strain>
    </source>
</reference>
<evidence type="ECO:0000313" key="14">
    <source>
        <dbReference type="Proteomes" id="UP000198548"/>
    </source>
</evidence>
<dbReference type="EMBL" id="FOBL01000011">
    <property type="protein sequence ID" value="SEL81249.1"/>
    <property type="molecule type" value="Genomic_DNA"/>
</dbReference>
<keyword evidence="13" id="KW-0255">Endonuclease</keyword>
<dbReference type="InterPro" id="IPR004036">
    <property type="entry name" value="Endonuclease-III-like_CS2"/>
</dbReference>
<dbReference type="Pfam" id="PF00730">
    <property type="entry name" value="HhH-GPD"/>
    <property type="match status" value="1"/>
</dbReference>
<keyword evidence="10 13" id="KW-0456">Lyase</keyword>
<dbReference type="EMBL" id="BJUX01000013">
    <property type="protein sequence ID" value="GEK89308.1"/>
    <property type="molecule type" value="Genomic_DNA"/>
</dbReference>
<evidence type="ECO:0000313" key="15">
    <source>
        <dbReference type="Proteomes" id="UP000321425"/>
    </source>
</evidence>
<keyword evidence="6" id="KW-0408">Iron</keyword>
<evidence type="ECO:0000313" key="12">
    <source>
        <dbReference type="EMBL" id="GEK89308.1"/>
    </source>
</evidence>
<dbReference type="GO" id="GO:0140078">
    <property type="term" value="F:class I DNA-(apurinic or apyrimidinic site) endonuclease activity"/>
    <property type="evidence" value="ECO:0007669"/>
    <property type="project" value="UniProtKB-EC"/>
</dbReference>
<evidence type="ECO:0000259" key="11">
    <source>
        <dbReference type="SMART" id="SM00478"/>
    </source>
</evidence>
<comment type="similarity">
    <text evidence="1 10">Belongs to the Nth/MutY family.</text>
</comment>
<dbReference type="Gene3D" id="1.10.1670.10">
    <property type="entry name" value="Helix-hairpin-Helix base-excision DNA repair enzymes (C-terminal)"/>
    <property type="match status" value="1"/>
</dbReference>
<dbReference type="PANTHER" id="PTHR10359:SF18">
    <property type="entry name" value="ENDONUCLEASE III"/>
    <property type="match status" value="1"/>
</dbReference>
<dbReference type="GO" id="GO:0051539">
    <property type="term" value="F:4 iron, 4 sulfur cluster binding"/>
    <property type="evidence" value="ECO:0007669"/>
    <property type="project" value="UniProtKB-KW"/>
</dbReference>
<evidence type="ECO:0000256" key="2">
    <source>
        <dbReference type="ARBA" id="ARBA00022485"/>
    </source>
</evidence>
<keyword evidence="2" id="KW-0004">4Fe-4S</keyword>
<keyword evidence="5 10" id="KW-0378">Hydrolase</keyword>
<dbReference type="AlphaFoldDB" id="A0A1H7T9S8"/>
<gene>
    <name evidence="10 12" type="primary">nth</name>
    <name evidence="12" type="ORF">APU01nite_13470</name>
    <name evidence="13" type="ORF">SAMN04488100_11149</name>
</gene>
<dbReference type="PROSITE" id="PS01155">
    <property type="entry name" value="ENDONUCLEASE_III_2"/>
    <property type="match status" value="1"/>
</dbReference>
<keyword evidence="7" id="KW-0411">Iron-sulfur</keyword>
<dbReference type="CDD" id="cd00056">
    <property type="entry name" value="ENDO3c"/>
    <property type="match status" value="1"/>
</dbReference>
<feature type="domain" description="HhH-GPD" evidence="11">
    <location>
        <begin position="45"/>
        <end position="193"/>
    </location>
</feature>
<protein>
    <recommendedName>
        <fullName evidence="10">Endonuclease III</fullName>
        <ecNumber evidence="10">4.2.99.18</ecNumber>
    </recommendedName>
    <alternativeName>
        <fullName evidence="10">DNA-(apurinic or apyrimidinic site) lyase</fullName>
    </alternativeName>
</protein>
<evidence type="ECO:0000256" key="8">
    <source>
        <dbReference type="ARBA" id="ARBA00023204"/>
    </source>
</evidence>
<evidence type="ECO:0000256" key="3">
    <source>
        <dbReference type="ARBA" id="ARBA00022723"/>
    </source>
</evidence>
<evidence type="ECO:0000256" key="1">
    <source>
        <dbReference type="ARBA" id="ARBA00008343"/>
    </source>
</evidence>
<dbReference type="InterPro" id="IPR011257">
    <property type="entry name" value="DNA_glycosylase"/>
</dbReference>
<dbReference type="GO" id="GO:0003677">
    <property type="term" value="F:DNA binding"/>
    <property type="evidence" value="ECO:0007669"/>
    <property type="project" value="UniProtKB-UniRule"/>
</dbReference>
<dbReference type="GO" id="GO:0046872">
    <property type="term" value="F:metal ion binding"/>
    <property type="evidence" value="ECO:0007669"/>
    <property type="project" value="UniProtKB-KW"/>
</dbReference>
<dbReference type="Pfam" id="PF00633">
    <property type="entry name" value="HHH"/>
    <property type="match status" value="1"/>
</dbReference>
<evidence type="ECO:0000256" key="10">
    <source>
        <dbReference type="HAMAP-Rule" id="MF_00942"/>
    </source>
</evidence>
<comment type="function">
    <text evidence="10">DNA repair enzyme that has both DNA N-glycosylase activity and AP-lyase activity. The DNA N-glycosylase activity releases various damaged pyrimidines from DNA by cleaving the N-glycosidic bond, leaving an AP (apurinic/apyrimidinic) site. The AP-lyase activity cleaves the phosphodiester bond 3' to the AP site by a beta-elimination, leaving a 3'-terminal unsaturated sugar and a product with a terminal 5'-phosphate.</text>
</comment>
<keyword evidence="3" id="KW-0479">Metal-binding</keyword>
<comment type="catalytic activity">
    <reaction evidence="10">
        <text>2'-deoxyribonucleotide-(2'-deoxyribose 5'-phosphate)-2'-deoxyribonucleotide-DNA = a 3'-end 2'-deoxyribonucleotide-(2,3-dehydro-2,3-deoxyribose 5'-phosphate)-DNA + a 5'-end 5'-phospho-2'-deoxyribonucleoside-DNA + H(+)</text>
        <dbReference type="Rhea" id="RHEA:66592"/>
        <dbReference type="Rhea" id="RHEA-COMP:13180"/>
        <dbReference type="Rhea" id="RHEA-COMP:16897"/>
        <dbReference type="Rhea" id="RHEA-COMP:17067"/>
        <dbReference type="ChEBI" id="CHEBI:15378"/>
        <dbReference type="ChEBI" id="CHEBI:136412"/>
        <dbReference type="ChEBI" id="CHEBI:157695"/>
        <dbReference type="ChEBI" id="CHEBI:167181"/>
        <dbReference type="EC" id="4.2.99.18"/>
    </reaction>
</comment>
<accession>A0A1H7T9S8</accession>
<evidence type="ECO:0000256" key="4">
    <source>
        <dbReference type="ARBA" id="ARBA00022763"/>
    </source>
</evidence>
<evidence type="ECO:0000256" key="9">
    <source>
        <dbReference type="ARBA" id="ARBA00023295"/>
    </source>
</evidence>
<keyword evidence="15" id="KW-1185">Reference proteome</keyword>
<dbReference type="HAMAP" id="MF_00942">
    <property type="entry name" value="Nth"/>
    <property type="match status" value="1"/>
</dbReference>
<proteinExistence type="inferred from homology"/>
<dbReference type="PANTHER" id="PTHR10359">
    <property type="entry name" value="A/G-SPECIFIC ADENINE GLYCOSYLASE/ENDONUCLEASE III"/>
    <property type="match status" value="1"/>
</dbReference>
<dbReference type="Proteomes" id="UP000198548">
    <property type="component" value="Unassembled WGS sequence"/>
</dbReference>
<dbReference type="InterPro" id="IPR003265">
    <property type="entry name" value="HhH-GPD_domain"/>
</dbReference>
<keyword evidence="10" id="KW-0238">DNA-binding</keyword>
<organism evidence="13 14">
    <name type="scientific">Alkalibacterium putridalgicola</name>
    <dbReference type="NCBI Taxonomy" id="426703"/>
    <lineage>
        <taxon>Bacteria</taxon>
        <taxon>Bacillati</taxon>
        <taxon>Bacillota</taxon>
        <taxon>Bacilli</taxon>
        <taxon>Lactobacillales</taxon>
        <taxon>Carnobacteriaceae</taxon>
        <taxon>Alkalibacterium</taxon>
    </lineage>
</organism>
<dbReference type="InterPro" id="IPR005759">
    <property type="entry name" value="Nth"/>
</dbReference>
<sequence>MAKSPKLLSSRETTELIEAMGELFPEAKAELTHKNAFELLIAVILSAQTTDVGVNKATPQLFAAYPTPEAMMNADVEDIMEKIKTIGLYRNKAKFLKKCATQLVEEFDGEVPSTHKELQSLAGVGRKTANVVMSVAFDEPAIAVDTHVERISKKFNIADPKATVVQVEKTLMEKLPKDLWSIAHHRLIFFGRYQCPARAHDHDQCVQKVTEIIEKNRQAAKK</sequence>
<dbReference type="PIRSF" id="PIRSF001435">
    <property type="entry name" value="Nth"/>
    <property type="match status" value="1"/>
</dbReference>
<reference evidence="13 14" key="1">
    <citation type="submission" date="2016-10" db="EMBL/GenBank/DDBJ databases">
        <authorList>
            <person name="de Groot N.N."/>
        </authorList>
    </citation>
    <scope>NUCLEOTIDE SEQUENCE [LARGE SCALE GENOMIC DNA]</scope>
    <source>
        <strain evidence="13 14">DSM 19182</strain>
    </source>
</reference>
<evidence type="ECO:0000256" key="6">
    <source>
        <dbReference type="ARBA" id="ARBA00023004"/>
    </source>
</evidence>
<dbReference type="GO" id="GO:0006285">
    <property type="term" value="P:base-excision repair, AP site formation"/>
    <property type="evidence" value="ECO:0007669"/>
    <property type="project" value="TreeGrafter"/>
</dbReference>
<name>A0A1H7T9S8_9LACT</name>